<feature type="non-terminal residue" evidence="2">
    <location>
        <position position="114"/>
    </location>
</feature>
<feature type="region of interest" description="Disordered" evidence="1">
    <location>
        <begin position="1"/>
        <end position="25"/>
    </location>
</feature>
<evidence type="ECO:0000256" key="1">
    <source>
        <dbReference type="SAM" id="MobiDB-lite"/>
    </source>
</evidence>
<accession>A0A1Y2CLE8</accession>
<proteinExistence type="predicted"/>
<keyword evidence="3" id="KW-1185">Reference proteome</keyword>
<name>A0A1Y2CLE8_9FUNG</name>
<protein>
    <submittedName>
        <fullName evidence="2">Uncharacterized protein</fullName>
    </submittedName>
</protein>
<comment type="caution">
    <text evidence="2">The sequence shown here is derived from an EMBL/GenBank/DDBJ whole genome shotgun (WGS) entry which is preliminary data.</text>
</comment>
<dbReference type="AlphaFoldDB" id="A0A1Y2CLE8"/>
<evidence type="ECO:0000313" key="2">
    <source>
        <dbReference type="EMBL" id="ORY47851.1"/>
    </source>
</evidence>
<reference evidence="2 3" key="1">
    <citation type="submission" date="2016-07" db="EMBL/GenBank/DDBJ databases">
        <title>Pervasive Adenine N6-methylation of Active Genes in Fungi.</title>
        <authorList>
            <consortium name="DOE Joint Genome Institute"/>
            <person name="Mondo S.J."/>
            <person name="Dannebaum R.O."/>
            <person name="Kuo R.C."/>
            <person name="Labutti K."/>
            <person name="Haridas S."/>
            <person name="Kuo A."/>
            <person name="Salamov A."/>
            <person name="Ahrendt S.R."/>
            <person name="Lipzen A."/>
            <person name="Sullivan W."/>
            <person name="Andreopoulos W.B."/>
            <person name="Clum A."/>
            <person name="Lindquist E."/>
            <person name="Daum C."/>
            <person name="Ramamoorthy G.K."/>
            <person name="Gryganskyi A."/>
            <person name="Culley D."/>
            <person name="Magnuson J.K."/>
            <person name="James T.Y."/>
            <person name="O'Malley M.A."/>
            <person name="Stajich J.E."/>
            <person name="Spatafora J.W."/>
            <person name="Visel A."/>
            <person name="Grigoriev I.V."/>
        </authorList>
    </citation>
    <scope>NUCLEOTIDE SEQUENCE [LARGE SCALE GENOMIC DNA]</scope>
    <source>
        <strain evidence="2 3">JEL800</strain>
    </source>
</reference>
<dbReference type="Proteomes" id="UP000193642">
    <property type="component" value="Unassembled WGS sequence"/>
</dbReference>
<sequence>MTRESFVSRARGCSLTSSSSSSSSISNRLFFDATDDSNLFLFTSTRFKSASRRSFASIESNDLSMFLRDSSSDFAAAISDSWVFWIRRSRATSFVAVRFAAAARFATEIGARSL</sequence>
<gene>
    <name evidence="2" type="ORF">BCR33DRAFT_714906</name>
</gene>
<dbReference type="EMBL" id="MCGO01000013">
    <property type="protein sequence ID" value="ORY47851.1"/>
    <property type="molecule type" value="Genomic_DNA"/>
</dbReference>
<evidence type="ECO:0000313" key="3">
    <source>
        <dbReference type="Proteomes" id="UP000193642"/>
    </source>
</evidence>
<organism evidence="2 3">
    <name type="scientific">Rhizoclosmatium globosum</name>
    <dbReference type="NCBI Taxonomy" id="329046"/>
    <lineage>
        <taxon>Eukaryota</taxon>
        <taxon>Fungi</taxon>
        <taxon>Fungi incertae sedis</taxon>
        <taxon>Chytridiomycota</taxon>
        <taxon>Chytridiomycota incertae sedis</taxon>
        <taxon>Chytridiomycetes</taxon>
        <taxon>Chytridiales</taxon>
        <taxon>Chytriomycetaceae</taxon>
        <taxon>Rhizoclosmatium</taxon>
    </lineage>
</organism>